<reference evidence="9 10" key="1">
    <citation type="submission" date="2019-08" db="EMBL/GenBank/DDBJ databases">
        <title>In-depth cultivation of the pig gut microbiome towards novel bacterial diversity and tailored functional studies.</title>
        <authorList>
            <person name="Wylensek D."/>
            <person name="Hitch T.C.A."/>
            <person name="Clavel T."/>
        </authorList>
    </citation>
    <scope>NUCLEOTIDE SEQUENCE [LARGE SCALE GENOMIC DNA]</scope>
    <source>
        <strain evidence="9 10">WB03_NA08</strain>
    </source>
</reference>
<dbReference type="Proteomes" id="UP000470875">
    <property type="component" value="Unassembled WGS sequence"/>
</dbReference>
<dbReference type="EC" id="3.4.-.-" evidence="8"/>
<dbReference type="SUPFAM" id="SSF143081">
    <property type="entry name" value="BB1717-like"/>
    <property type="match status" value="1"/>
</dbReference>
<organism evidence="9 10">
    <name type="scientific">Scrofimicrobium canadense</name>
    <dbReference type="NCBI Taxonomy" id="2652290"/>
    <lineage>
        <taxon>Bacteria</taxon>
        <taxon>Bacillati</taxon>
        <taxon>Actinomycetota</taxon>
        <taxon>Actinomycetes</taxon>
        <taxon>Actinomycetales</taxon>
        <taxon>Actinomycetaceae</taxon>
        <taxon>Scrofimicrobium</taxon>
    </lineage>
</organism>
<evidence type="ECO:0000256" key="3">
    <source>
        <dbReference type="ARBA" id="ARBA00022763"/>
    </source>
</evidence>
<evidence type="ECO:0000256" key="4">
    <source>
        <dbReference type="ARBA" id="ARBA00022801"/>
    </source>
</evidence>
<evidence type="ECO:0000256" key="2">
    <source>
        <dbReference type="ARBA" id="ARBA00022670"/>
    </source>
</evidence>
<dbReference type="GO" id="GO:0003697">
    <property type="term" value="F:single-stranded DNA binding"/>
    <property type="evidence" value="ECO:0007669"/>
    <property type="project" value="InterPro"/>
</dbReference>
<gene>
    <name evidence="9" type="ORF">FYJ24_05775</name>
</gene>
<comment type="caution">
    <text evidence="9">The sequence shown here is derived from an EMBL/GenBank/DDBJ whole genome shotgun (WGS) entry which is preliminary data.</text>
</comment>
<evidence type="ECO:0000256" key="5">
    <source>
        <dbReference type="ARBA" id="ARBA00023124"/>
    </source>
</evidence>
<keyword evidence="2 8" id="KW-0645">Protease</keyword>
<keyword evidence="6" id="KW-0238">DNA-binding</keyword>
<keyword evidence="4 8" id="KW-0378">Hydrolase</keyword>
<dbReference type="InterPro" id="IPR003738">
    <property type="entry name" value="SRAP"/>
</dbReference>
<evidence type="ECO:0000256" key="7">
    <source>
        <dbReference type="ARBA" id="ARBA00023239"/>
    </source>
</evidence>
<evidence type="ECO:0000313" key="10">
    <source>
        <dbReference type="Proteomes" id="UP000470875"/>
    </source>
</evidence>
<keyword evidence="3" id="KW-0227">DNA damage</keyword>
<dbReference type="PANTHER" id="PTHR13604:SF0">
    <property type="entry name" value="ABASIC SITE PROCESSING PROTEIN HMCES"/>
    <property type="match status" value="1"/>
</dbReference>
<dbReference type="GO" id="GO:0008233">
    <property type="term" value="F:peptidase activity"/>
    <property type="evidence" value="ECO:0007669"/>
    <property type="project" value="UniProtKB-KW"/>
</dbReference>
<dbReference type="AlphaFoldDB" id="A0A6N7W704"/>
<protein>
    <recommendedName>
        <fullName evidence="8">Abasic site processing protein</fullName>
        <ecNumber evidence="8">3.4.-.-</ecNumber>
    </recommendedName>
</protein>
<evidence type="ECO:0000256" key="8">
    <source>
        <dbReference type="RuleBase" id="RU364100"/>
    </source>
</evidence>
<dbReference type="Pfam" id="PF02586">
    <property type="entry name" value="SRAP"/>
    <property type="match status" value="1"/>
</dbReference>
<comment type="similarity">
    <text evidence="1 8">Belongs to the SOS response-associated peptidase family.</text>
</comment>
<accession>A0A6N7W704</accession>
<evidence type="ECO:0000313" key="9">
    <source>
        <dbReference type="EMBL" id="MSS84283.1"/>
    </source>
</evidence>
<dbReference type="GO" id="GO:0006508">
    <property type="term" value="P:proteolysis"/>
    <property type="evidence" value="ECO:0007669"/>
    <property type="project" value="UniProtKB-KW"/>
</dbReference>
<dbReference type="GO" id="GO:0016829">
    <property type="term" value="F:lyase activity"/>
    <property type="evidence" value="ECO:0007669"/>
    <property type="project" value="UniProtKB-KW"/>
</dbReference>
<dbReference type="EMBL" id="VULO01000006">
    <property type="protein sequence ID" value="MSS84283.1"/>
    <property type="molecule type" value="Genomic_DNA"/>
</dbReference>
<sequence>MSQSLAGRQPLAHYRVINPNTMEDSLRDLVFFPGVSTDTIWSIFNYPELMCGRVVVDYDENMGGAAWQDIAQWIGHLPEGYAPSWNIKPTEQIPVAFTDSEGNKRFEYAYWSLIPPWERQLKTKYPTFNARAETAAEKPTFKAAVKHTRCIIPVTGFYEWTGARGTRIPHAIVGPSTILPMAGLYSWWHDPAAPEDSGWYLTATILTCKSSGVMESLHDRMPVFMTPALAWEWLDPATMGDQSLVNAVADAAVPISKGLRQWPVLPLRGDGPELMQPAPVLPIEVESP</sequence>
<dbReference type="PANTHER" id="PTHR13604">
    <property type="entry name" value="DC12-RELATED"/>
    <property type="match status" value="1"/>
</dbReference>
<proteinExistence type="inferred from homology"/>
<evidence type="ECO:0000256" key="6">
    <source>
        <dbReference type="ARBA" id="ARBA00023125"/>
    </source>
</evidence>
<dbReference type="GO" id="GO:0106300">
    <property type="term" value="P:protein-DNA covalent cross-linking repair"/>
    <property type="evidence" value="ECO:0007669"/>
    <property type="project" value="InterPro"/>
</dbReference>
<evidence type="ECO:0000256" key="1">
    <source>
        <dbReference type="ARBA" id="ARBA00008136"/>
    </source>
</evidence>
<dbReference type="InterPro" id="IPR036590">
    <property type="entry name" value="SRAP-like"/>
</dbReference>
<keyword evidence="7" id="KW-0456">Lyase</keyword>
<keyword evidence="5" id="KW-0190">Covalent protein-DNA linkage</keyword>
<name>A0A6N7W704_9ACTO</name>
<keyword evidence="10" id="KW-1185">Reference proteome</keyword>
<dbReference type="Gene3D" id="3.90.1680.10">
    <property type="entry name" value="SOS response associated peptidase-like"/>
    <property type="match status" value="1"/>
</dbReference>